<name>A0A4D4MHM1_STRAX</name>
<dbReference type="SMART" id="SM00825">
    <property type="entry name" value="PKS_KS"/>
    <property type="match status" value="1"/>
</dbReference>
<organism evidence="11 12">
    <name type="scientific">Streptomyces avermitilis</name>
    <dbReference type="NCBI Taxonomy" id="33903"/>
    <lineage>
        <taxon>Bacteria</taxon>
        <taxon>Bacillati</taxon>
        <taxon>Actinomycetota</taxon>
        <taxon>Actinomycetes</taxon>
        <taxon>Kitasatosporales</taxon>
        <taxon>Streptomycetaceae</taxon>
        <taxon>Streptomyces</taxon>
    </lineage>
</organism>
<dbReference type="GO" id="GO:0033068">
    <property type="term" value="P:macrolide biosynthetic process"/>
    <property type="evidence" value="ECO:0007669"/>
    <property type="project" value="UniProtKB-ARBA"/>
</dbReference>
<sequence length="877" mass="92592">MAASAPAVATVPAGPAARGPQEDEPIAVIGLSGRYPQARDLDEFWRNLAAGRDCVTEVPADRWDAEALFDADPATPGRSYSRWGGFLSDVDAFDSLFFQISPMQARSMDPQERLFLETAWAALENAGYPPSRIPAPGYGGQGHDVGVFVGVMWDDYAVLAATESARGNHQVVLANRSSIANQVSYFGDFRGPSVVVDTACSASLVALHQACESIRRGECSYAIAGGVNIAVHPDKYVHLSRKTMLSADGRCRAFGAGGSGYVPGEGVGAVVLKRLSEAVRDGDTVHAVIRATAVNHGGRTSGFTVPNPHAQQALVEQALATAGVDARTIGCVEAHGTGTSLGDPIEHTALAQAYAKHTADTGFCALGSVKSVIGHLEGAAGIAGLTKAVLQLRNGTLLPTLHADDPNPAIDFSRSPFTVQRETAPWPQPRDADGSPLPRRAAVSSFGAGGTNAHVILEEYLAPAPAPAAAEEPELIVLSARDDKRLREYAAQMGRALAAPAEPAPLRLADVAHTLRAGREAMAERLAFVAADLADAAAKLTAAGRGEDGQWLHRGRVGQHPPLEGLFTEGPGGQDFLTAQILAGADDLLGRLWVGGVFVDWELVHRLRPGGRRRVPLPTYPFERVRHWLDLRAAAAAEPAAPSVRTWRHTLAAGAPVLRDHVVAGRPILPGVGHLDLVAAACGGLTGRGLADVRWTAPWPWRARRSRCRSDSRARATKSSARTTPSARAAVWWTRRRRPRRWTSRRCGPAWTAAPARTPSTGCWKGRACRTGRSSAGSSRCGPAGTRCSAGSARPPRTPATHCTPESSTPPCTSSRRCWYGAGGRRPGRCCPSRSTASTCSARCRSPAGRTSGRPEPTAATSCCSTTRVRCGCASPV</sequence>
<keyword evidence="6" id="KW-0677">Repeat</keyword>
<evidence type="ECO:0000256" key="9">
    <source>
        <dbReference type="SAM" id="MobiDB-lite"/>
    </source>
</evidence>
<dbReference type="PANTHER" id="PTHR43775:SF37">
    <property type="entry name" value="SI:DKEY-61P9.11"/>
    <property type="match status" value="1"/>
</dbReference>
<dbReference type="PANTHER" id="PTHR43775">
    <property type="entry name" value="FATTY ACID SYNTHASE"/>
    <property type="match status" value="1"/>
</dbReference>
<dbReference type="InterPro" id="IPR020841">
    <property type="entry name" value="PKS_Beta-ketoAc_synthase_dom"/>
</dbReference>
<evidence type="ECO:0000259" key="10">
    <source>
        <dbReference type="PROSITE" id="PS52004"/>
    </source>
</evidence>
<accession>A0A4D4MHM1</accession>
<dbReference type="InterPro" id="IPR018201">
    <property type="entry name" value="Ketoacyl_synth_AS"/>
</dbReference>
<dbReference type="InterPro" id="IPR014031">
    <property type="entry name" value="Ketoacyl_synth_C"/>
</dbReference>
<feature type="region of interest" description="Disordered" evidence="9">
    <location>
        <begin position="708"/>
        <end position="728"/>
    </location>
</feature>
<protein>
    <recommendedName>
        <fullName evidence="10">Ketosynthase family 3 (KS3) domain-containing protein</fullName>
    </recommendedName>
</protein>
<evidence type="ECO:0000256" key="3">
    <source>
        <dbReference type="ARBA" id="ARBA00022490"/>
    </source>
</evidence>
<dbReference type="GO" id="GO:0031177">
    <property type="term" value="F:phosphopantetheine binding"/>
    <property type="evidence" value="ECO:0007669"/>
    <property type="project" value="UniProtKB-ARBA"/>
</dbReference>
<dbReference type="Pfam" id="PF02801">
    <property type="entry name" value="Ketoacyl-synt_C"/>
    <property type="match status" value="1"/>
</dbReference>
<gene>
    <name evidence="11" type="ORF">SAV31267_009830</name>
</gene>
<dbReference type="CDD" id="cd00833">
    <property type="entry name" value="PKS"/>
    <property type="match status" value="1"/>
</dbReference>
<dbReference type="Pfam" id="PF22336">
    <property type="entry name" value="RhiE-like_linker"/>
    <property type="match status" value="1"/>
</dbReference>
<feature type="compositionally biased region" description="Low complexity" evidence="9">
    <location>
        <begin position="717"/>
        <end position="728"/>
    </location>
</feature>
<dbReference type="GO" id="GO:0005886">
    <property type="term" value="C:plasma membrane"/>
    <property type="evidence" value="ECO:0007669"/>
    <property type="project" value="TreeGrafter"/>
</dbReference>
<dbReference type="PROSITE" id="PS00606">
    <property type="entry name" value="KS3_1"/>
    <property type="match status" value="1"/>
</dbReference>
<dbReference type="PROSITE" id="PS52004">
    <property type="entry name" value="KS3_2"/>
    <property type="match status" value="1"/>
</dbReference>
<feature type="domain" description="Ketosynthase family 3 (KS3)" evidence="10">
    <location>
        <begin position="23"/>
        <end position="459"/>
    </location>
</feature>
<evidence type="ECO:0000256" key="2">
    <source>
        <dbReference type="ARBA" id="ARBA00022450"/>
    </source>
</evidence>
<dbReference type="GO" id="GO:0004312">
    <property type="term" value="F:fatty acid synthase activity"/>
    <property type="evidence" value="ECO:0007669"/>
    <property type="project" value="TreeGrafter"/>
</dbReference>
<dbReference type="Gene3D" id="1.10.1240.100">
    <property type="match status" value="1"/>
</dbReference>
<feature type="region of interest" description="Disordered" evidence="9">
    <location>
        <begin position="782"/>
        <end position="811"/>
    </location>
</feature>
<dbReference type="Gene3D" id="3.10.129.10">
    <property type="entry name" value="Hotdog Thioesterase"/>
    <property type="match status" value="1"/>
</dbReference>
<dbReference type="SUPFAM" id="SSF53901">
    <property type="entry name" value="Thiolase-like"/>
    <property type="match status" value="1"/>
</dbReference>
<dbReference type="AlphaFoldDB" id="A0A4D4MHM1"/>
<dbReference type="InterPro" id="IPR050091">
    <property type="entry name" value="PKS_NRPS_Biosynth_Enz"/>
</dbReference>
<keyword evidence="4" id="KW-0597">Phosphoprotein</keyword>
<dbReference type="Pfam" id="PF21089">
    <property type="entry name" value="PKS_DH_N"/>
    <property type="match status" value="1"/>
</dbReference>
<comment type="similarity">
    <text evidence="8">Belongs to the thiolase-like superfamily. Beta-ketoacyl-ACP synthases family.</text>
</comment>
<evidence type="ECO:0000256" key="5">
    <source>
        <dbReference type="ARBA" id="ARBA00022679"/>
    </source>
</evidence>
<evidence type="ECO:0000256" key="7">
    <source>
        <dbReference type="ARBA" id="ARBA00023315"/>
    </source>
</evidence>
<comment type="pathway">
    <text evidence="1">Antibiotic biosynthesis.</text>
</comment>
<dbReference type="InterPro" id="IPR054514">
    <property type="entry name" value="RhiE-like_linker"/>
</dbReference>
<evidence type="ECO:0000313" key="11">
    <source>
        <dbReference type="EMBL" id="GDY71498.1"/>
    </source>
</evidence>
<dbReference type="InterPro" id="IPR049552">
    <property type="entry name" value="PKS_DH_N"/>
</dbReference>
<proteinExistence type="inferred from homology"/>
<dbReference type="InterPro" id="IPR014030">
    <property type="entry name" value="Ketoacyl_synth_N"/>
</dbReference>
<keyword evidence="7" id="KW-0012">Acyltransferase</keyword>
<reference evidence="11 12" key="1">
    <citation type="submission" date="2019-04" db="EMBL/GenBank/DDBJ databases">
        <title>Draft genome sequences of Streptomyces avermitilis ATCC 31267.</title>
        <authorList>
            <person name="Komaki H."/>
            <person name="Tamura T."/>
            <person name="Hosoyama A."/>
        </authorList>
    </citation>
    <scope>NUCLEOTIDE SEQUENCE [LARGE SCALE GENOMIC DNA]</scope>
    <source>
        <strain evidence="11 12">ATCC 31267</strain>
    </source>
</reference>
<dbReference type="Gene3D" id="3.40.47.10">
    <property type="match status" value="1"/>
</dbReference>
<evidence type="ECO:0000256" key="6">
    <source>
        <dbReference type="ARBA" id="ARBA00022737"/>
    </source>
</evidence>
<dbReference type="GO" id="GO:0004315">
    <property type="term" value="F:3-oxoacyl-[acyl-carrier-protein] synthase activity"/>
    <property type="evidence" value="ECO:0007669"/>
    <property type="project" value="InterPro"/>
</dbReference>
<comment type="caution">
    <text evidence="11">The sequence shown here is derived from an EMBL/GenBank/DDBJ whole genome shotgun (WGS) entry which is preliminary data.</text>
</comment>
<dbReference type="GO" id="GO:0071770">
    <property type="term" value="P:DIM/DIP cell wall layer assembly"/>
    <property type="evidence" value="ECO:0007669"/>
    <property type="project" value="TreeGrafter"/>
</dbReference>
<keyword evidence="5 8" id="KW-0808">Transferase</keyword>
<feature type="region of interest" description="Disordered" evidence="9">
    <location>
        <begin position="1"/>
        <end position="22"/>
    </location>
</feature>
<dbReference type="GO" id="GO:0006633">
    <property type="term" value="P:fatty acid biosynthetic process"/>
    <property type="evidence" value="ECO:0007669"/>
    <property type="project" value="InterPro"/>
</dbReference>
<evidence type="ECO:0000313" key="12">
    <source>
        <dbReference type="Proteomes" id="UP000299211"/>
    </source>
</evidence>
<dbReference type="InterPro" id="IPR016039">
    <property type="entry name" value="Thiolase-like"/>
</dbReference>
<keyword evidence="3" id="KW-0963">Cytoplasm</keyword>
<feature type="compositionally biased region" description="Low complexity" evidence="9">
    <location>
        <begin position="1"/>
        <end position="19"/>
    </location>
</feature>
<dbReference type="Proteomes" id="UP000299211">
    <property type="component" value="Unassembled WGS sequence"/>
</dbReference>
<dbReference type="EMBL" id="BJHY01000001">
    <property type="protein sequence ID" value="GDY71498.1"/>
    <property type="molecule type" value="Genomic_DNA"/>
</dbReference>
<dbReference type="Pfam" id="PF00109">
    <property type="entry name" value="ketoacyl-synt"/>
    <property type="match status" value="1"/>
</dbReference>
<evidence type="ECO:0000256" key="4">
    <source>
        <dbReference type="ARBA" id="ARBA00022553"/>
    </source>
</evidence>
<keyword evidence="2" id="KW-0596">Phosphopantetheine</keyword>
<evidence type="ECO:0000256" key="8">
    <source>
        <dbReference type="RuleBase" id="RU003694"/>
    </source>
</evidence>
<dbReference type="FunFam" id="3.40.47.10:FF:000019">
    <property type="entry name" value="Polyketide synthase type I"/>
    <property type="match status" value="1"/>
</dbReference>
<dbReference type="GO" id="GO:0005737">
    <property type="term" value="C:cytoplasm"/>
    <property type="evidence" value="ECO:0007669"/>
    <property type="project" value="TreeGrafter"/>
</dbReference>
<evidence type="ECO:0000256" key="1">
    <source>
        <dbReference type="ARBA" id="ARBA00004792"/>
    </source>
</evidence>